<sequence>MPSSRRHRSALHYLVPPDRTSALQQSVELLAKYFGFPIALVNVVDDNVQHTIAGAGVHPRQVGNLATVCRDVIDDARPQVLEIDVAVGDRRMLTYVGLPLVGREGLPIGTLCLLHPERRGFSARQLQDLAAAGGIVQEQLELRRLEREDLRLTVANALALGEAIDTGRITAHFQPVVGLVSGRTVGLEALARWEHPQLGLLSPSAFLPLAETSDMVVDLDLAVIGHAARHFAPWFRRDPRLRLHVNLSARHFEQADCVERIAGRVASAGIPSTAVDLEVTETAMLSTGPITTVQLHALRDLGFRIVLDDFGTGFSSVAHLMRMPVDGIKIDRSVTTALGSRTGDALLRALLSLAHDLDLDTCIEGVESPEQVEQANAAGCATGQGFLWSRPQPACRIDQQLGSPPAIPGQRTHPRADITSARRRAVR</sequence>
<keyword evidence="4" id="KW-1185">Reference proteome</keyword>
<reference evidence="3 4" key="1">
    <citation type="submission" date="2019-11" db="EMBL/GenBank/DDBJ databases">
        <authorList>
            <person name="Jiang L.-Q."/>
        </authorList>
    </citation>
    <scope>NUCLEOTIDE SEQUENCE [LARGE SCALE GENOMIC DNA]</scope>
    <source>
        <strain evidence="3 4">YIM 132087</strain>
    </source>
</reference>
<dbReference type="EMBL" id="WLYK01000005">
    <property type="protein sequence ID" value="MTD14934.1"/>
    <property type="molecule type" value="Genomic_DNA"/>
</dbReference>
<dbReference type="Gene3D" id="3.30.450.40">
    <property type="match status" value="1"/>
</dbReference>
<dbReference type="Pfam" id="PF00563">
    <property type="entry name" value="EAL"/>
    <property type="match status" value="1"/>
</dbReference>
<evidence type="ECO:0000313" key="4">
    <source>
        <dbReference type="Proteomes" id="UP000460221"/>
    </source>
</evidence>
<dbReference type="Gene3D" id="3.20.20.450">
    <property type="entry name" value="EAL domain"/>
    <property type="match status" value="1"/>
</dbReference>
<evidence type="ECO:0000256" key="1">
    <source>
        <dbReference type="SAM" id="MobiDB-lite"/>
    </source>
</evidence>
<comment type="caution">
    <text evidence="3">The sequence shown here is derived from an EMBL/GenBank/DDBJ whole genome shotgun (WGS) entry which is preliminary data.</text>
</comment>
<accession>A0A7K1FQ51</accession>
<feature type="domain" description="EAL" evidence="2">
    <location>
        <begin position="153"/>
        <end position="405"/>
    </location>
</feature>
<dbReference type="Proteomes" id="UP000460221">
    <property type="component" value="Unassembled WGS sequence"/>
</dbReference>
<name>A0A7K1FQ51_9ACTN</name>
<dbReference type="PANTHER" id="PTHR33121:SF70">
    <property type="entry name" value="SIGNALING PROTEIN YKOW"/>
    <property type="match status" value="1"/>
</dbReference>
<dbReference type="AlphaFoldDB" id="A0A7K1FQ51"/>
<gene>
    <name evidence="3" type="ORF">GIS00_13390</name>
</gene>
<dbReference type="SMART" id="SM00065">
    <property type="entry name" value="GAF"/>
    <property type="match status" value="1"/>
</dbReference>
<evidence type="ECO:0000259" key="2">
    <source>
        <dbReference type="PROSITE" id="PS50883"/>
    </source>
</evidence>
<evidence type="ECO:0000313" key="3">
    <source>
        <dbReference type="EMBL" id="MTD14934.1"/>
    </source>
</evidence>
<dbReference type="RefSeq" id="WP_154768929.1">
    <property type="nucleotide sequence ID" value="NZ_WLYK01000005.1"/>
</dbReference>
<dbReference type="InterPro" id="IPR050706">
    <property type="entry name" value="Cyclic-di-GMP_PDE-like"/>
</dbReference>
<dbReference type="SMART" id="SM00052">
    <property type="entry name" value="EAL"/>
    <property type="match status" value="1"/>
</dbReference>
<dbReference type="Pfam" id="PF01590">
    <property type="entry name" value="GAF"/>
    <property type="match status" value="1"/>
</dbReference>
<dbReference type="InterPro" id="IPR029016">
    <property type="entry name" value="GAF-like_dom_sf"/>
</dbReference>
<dbReference type="SUPFAM" id="SSF141868">
    <property type="entry name" value="EAL domain-like"/>
    <property type="match status" value="1"/>
</dbReference>
<dbReference type="SUPFAM" id="SSF55781">
    <property type="entry name" value="GAF domain-like"/>
    <property type="match status" value="1"/>
</dbReference>
<feature type="region of interest" description="Disordered" evidence="1">
    <location>
        <begin position="397"/>
        <end position="427"/>
    </location>
</feature>
<organism evidence="3 4">
    <name type="scientific">Nakamurella alba</name>
    <dbReference type="NCBI Taxonomy" id="2665158"/>
    <lineage>
        <taxon>Bacteria</taxon>
        <taxon>Bacillati</taxon>
        <taxon>Actinomycetota</taxon>
        <taxon>Actinomycetes</taxon>
        <taxon>Nakamurellales</taxon>
        <taxon>Nakamurellaceae</taxon>
        <taxon>Nakamurella</taxon>
    </lineage>
</organism>
<dbReference type="GO" id="GO:0071111">
    <property type="term" value="F:cyclic-guanylate-specific phosphodiesterase activity"/>
    <property type="evidence" value="ECO:0007669"/>
    <property type="project" value="InterPro"/>
</dbReference>
<dbReference type="PROSITE" id="PS50883">
    <property type="entry name" value="EAL"/>
    <property type="match status" value="1"/>
</dbReference>
<proteinExistence type="predicted"/>
<dbReference type="PANTHER" id="PTHR33121">
    <property type="entry name" value="CYCLIC DI-GMP PHOSPHODIESTERASE PDEF"/>
    <property type="match status" value="1"/>
</dbReference>
<dbReference type="CDD" id="cd01948">
    <property type="entry name" value="EAL"/>
    <property type="match status" value="1"/>
</dbReference>
<protein>
    <submittedName>
        <fullName evidence="3">EAL domain-containing protein</fullName>
    </submittedName>
</protein>
<dbReference type="InterPro" id="IPR001633">
    <property type="entry name" value="EAL_dom"/>
</dbReference>
<dbReference type="InterPro" id="IPR003018">
    <property type="entry name" value="GAF"/>
</dbReference>
<dbReference type="InterPro" id="IPR035919">
    <property type="entry name" value="EAL_sf"/>
</dbReference>